<name>A0A0K2XHF0_HELHE</name>
<evidence type="ECO:0000313" key="1">
    <source>
        <dbReference type="EMBL" id="CRI35321.1"/>
    </source>
</evidence>
<proteinExistence type="predicted"/>
<dbReference type="Proteomes" id="UP000046090">
    <property type="component" value="Unassembled WGS sequence"/>
</dbReference>
<keyword evidence="2" id="KW-1185">Reference proteome</keyword>
<organism evidence="1 2">
    <name type="scientific">Helicobacter heilmannii</name>
    <dbReference type="NCBI Taxonomy" id="35817"/>
    <lineage>
        <taxon>Bacteria</taxon>
        <taxon>Pseudomonadati</taxon>
        <taxon>Campylobacterota</taxon>
        <taxon>Epsilonproteobacteria</taxon>
        <taxon>Campylobacterales</taxon>
        <taxon>Helicobacteraceae</taxon>
        <taxon>Helicobacter</taxon>
    </lineage>
</organism>
<dbReference type="AlphaFoldDB" id="A0A0K2XHF0"/>
<accession>A0A0K2XHF0</accession>
<dbReference type="GeneID" id="76197769"/>
<dbReference type="RefSeq" id="WP_053825842.1">
    <property type="nucleotide sequence ID" value="NZ_AP026685.1"/>
</dbReference>
<dbReference type="EMBL" id="CDMK01000004">
    <property type="protein sequence ID" value="CRI35321.1"/>
    <property type="molecule type" value="Genomic_DNA"/>
</dbReference>
<evidence type="ECO:0000313" key="2">
    <source>
        <dbReference type="Proteomes" id="UP000046090"/>
    </source>
</evidence>
<protein>
    <submittedName>
        <fullName evidence="1">Uncharacterized protein</fullName>
    </submittedName>
</protein>
<sequence length="78" mass="8782">MAMMIMALLSSLGGGLMSMLMPLLLLFMANGALKNFGIDLLGTLQNGLPQSVQNLFIRWVNFLVARNKRHRKQQTKNY</sequence>
<reference evidence="2" key="1">
    <citation type="submission" date="2014-12" db="EMBL/GenBank/DDBJ databases">
        <authorList>
            <person name="Smet A."/>
        </authorList>
    </citation>
    <scope>NUCLEOTIDE SEQUENCE [LARGE SCALE GENOMIC DNA]</scope>
</reference>
<gene>
    <name evidence="1" type="ORF">HHE01_03190</name>
</gene>